<accession>A0A4Y2DPS3</accession>
<organism evidence="1 2">
    <name type="scientific">Araneus ventricosus</name>
    <name type="common">Orbweaver spider</name>
    <name type="synonym">Epeira ventricosa</name>
    <dbReference type="NCBI Taxonomy" id="182803"/>
    <lineage>
        <taxon>Eukaryota</taxon>
        <taxon>Metazoa</taxon>
        <taxon>Ecdysozoa</taxon>
        <taxon>Arthropoda</taxon>
        <taxon>Chelicerata</taxon>
        <taxon>Arachnida</taxon>
        <taxon>Araneae</taxon>
        <taxon>Araneomorphae</taxon>
        <taxon>Entelegynae</taxon>
        <taxon>Araneoidea</taxon>
        <taxon>Araneidae</taxon>
        <taxon>Araneus</taxon>
    </lineage>
</organism>
<name>A0A4Y2DPS3_ARAVE</name>
<dbReference type="EMBL" id="BGPR01000412">
    <property type="protein sequence ID" value="GBM18810.1"/>
    <property type="molecule type" value="Genomic_DNA"/>
</dbReference>
<reference evidence="1 2" key="1">
    <citation type="journal article" date="2019" name="Sci. Rep.">
        <title>Orb-weaving spider Araneus ventricosus genome elucidates the spidroin gene catalogue.</title>
        <authorList>
            <person name="Kono N."/>
            <person name="Nakamura H."/>
            <person name="Ohtoshi R."/>
            <person name="Moran D.A.P."/>
            <person name="Shinohara A."/>
            <person name="Yoshida Y."/>
            <person name="Fujiwara M."/>
            <person name="Mori M."/>
            <person name="Tomita M."/>
            <person name="Arakawa K."/>
        </authorList>
    </citation>
    <scope>NUCLEOTIDE SEQUENCE [LARGE SCALE GENOMIC DNA]</scope>
</reference>
<evidence type="ECO:0000313" key="1">
    <source>
        <dbReference type="EMBL" id="GBM18810.1"/>
    </source>
</evidence>
<sequence length="134" mass="15480">MRYVLSLVKGPRAPPLLYPQGKGVLLTYPAATHTKDFWSKTISCSLSFDCKANPLSKALCNAIHFITFNRVHKKSCLQQRILSCYNKLHPVWNLYKKYFRTDMVILSQLKRTTPEQASFIQTSTPYHLVDIPYQ</sequence>
<comment type="caution">
    <text evidence="1">The sequence shown here is derived from an EMBL/GenBank/DDBJ whole genome shotgun (WGS) entry which is preliminary data.</text>
</comment>
<keyword evidence="2" id="KW-1185">Reference proteome</keyword>
<proteinExistence type="predicted"/>
<dbReference type="AlphaFoldDB" id="A0A4Y2DPS3"/>
<evidence type="ECO:0000313" key="2">
    <source>
        <dbReference type="Proteomes" id="UP000499080"/>
    </source>
</evidence>
<dbReference type="Proteomes" id="UP000499080">
    <property type="component" value="Unassembled WGS sequence"/>
</dbReference>
<protein>
    <submittedName>
        <fullName evidence="1">Uncharacterized protein</fullName>
    </submittedName>
</protein>
<gene>
    <name evidence="1" type="ORF">AVEN_203092_1</name>
</gene>